<proteinExistence type="predicted"/>
<gene>
    <name evidence="2" type="ORF">SAMN04488026_10133</name>
</gene>
<name>A0A1G8RFC2_9RHOB</name>
<evidence type="ECO:0000313" key="3">
    <source>
        <dbReference type="Proteomes" id="UP000199382"/>
    </source>
</evidence>
<evidence type="ECO:0000256" key="1">
    <source>
        <dbReference type="SAM" id="MobiDB-lite"/>
    </source>
</evidence>
<organism evidence="2 3">
    <name type="scientific">Aliiruegeria lutimaris</name>
    <dbReference type="NCBI Taxonomy" id="571298"/>
    <lineage>
        <taxon>Bacteria</taxon>
        <taxon>Pseudomonadati</taxon>
        <taxon>Pseudomonadota</taxon>
        <taxon>Alphaproteobacteria</taxon>
        <taxon>Rhodobacterales</taxon>
        <taxon>Roseobacteraceae</taxon>
        <taxon>Aliiruegeria</taxon>
    </lineage>
</organism>
<protein>
    <submittedName>
        <fullName evidence="2">Uncharacterized protein</fullName>
    </submittedName>
</protein>
<dbReference type="EMBL" id="FNEK01000013">
    <property type="protein sequence ID" value="SDJ15707.1"/>
    <property type="molecule type" value="Genomic_DNA"/>
</dbReference>
<dbReference type="AlphaFoldDB" id="A0A1G8RFC2"/>
<sequence length="228" mass="25485">MGKRTEAGGGCKQLKMPVSIWFLYPVKIVSAPDWRQTNSPRRDRTNRHADPAKATRPLLMPPPGESEGSPPRRNVSAITGGLYFRPMTGVDTRFAMAAPAPQLFQDSASPTFIGQSDCRIRPWPAASPRPPSRPSSPRPPLREPPTRPQSNDRKSASRGLWRKAGRPCYHGTNTRRRQAPSRRLPPLLILARRVATAGHVRSIRRRPVIRRTTQDRNTHFSPCVARAS</sequence>
<feature type="region of interest" description="Disordered" evidence="1">
    <location>
        <begin position="35"/>
        <end position="77"/>
    </location>
</feature>
<keyword evidence="3" id="KW-1185">Reference proteome</keyword>
<accession>A0A1G8RFC2</accession>
<reference evidence="2 3" key="1">
    <citation type="submission" date="2016-10" db="EMBL/GenBank/DDBJ databases">
        <authorList>
            <person name="de Groot N.N."/>
        </authorList>
    </citation>
    <scope>NUCLEOTIDE SEQUENCE [LARGE SCALE GENOMIC DNA]</scope>
    <source>
        <strain evidence="2 3">DSM 25294</strain>
    </source>
</reference>
<dbReference type="Proteomes" id="UP000199382">
    <property type="component" value="Unassembled WGS sequence"/>
</dbReference>
<feature type="compositionally biased region" description="Pro residues" evidence="1">
    <location>
        <begin position="125"/>
        <end position="139"/>
    </location>
</feature>
<feature type="region of interest" description="Disordered" evidence="1">
    <location>
        <begin position="115"/>
        <end position="184"/>
    </location>
</feature>
<feature type="compositionally biased region" description="Basic and acidic residues" evidence="1">
    <location>
        <begin position="40"/>
        <end position="53"/>
    </location>
</feature>
<feature type="compositionally biased region" description="Basic and acidic residues" evidence="1">
    <location>
        <begin position="140"/>
        <end position="155"/>
    </location>
</feature>
<dbReference type="STRING" id="571298.SAMN04488026_10133"/>
<evidence type="ECO:0000313" key="2">
    <source>
        <dbReference type="EMBL" id="SDJ15707.1"/>
    </source>
</evidence>